<dbReference type="AlphaFoldDB" id="A0A291P3A8"/>
<dbReference type="EMBL" id="CP021435">
    <property type="protein sequence ID" value="ATJ81345.1"/>
    <property type="molecule type" value="Genomic_DNA"/>
</dbReference>
<organism evidence="1 2">
    <name type="scientific">Halomonas beimenensis</name>
    <dbReference type="NCBI Taxonomy" id="475662"/>
    <lineage>
        <taxon>Bacteria</taxon>
        <taxon>Pseudomonadati</taxon>
        <taxon>Pseudomonadota</taxon>
        <taxon>Gammaproteobacteria</taxon>
        <taxon>Oceanospirillales</taxon>
        <taxon>Halomonadaceae</taxon>
        <taxon>Halomonas</taxon>
    </lineage>
</organism>
<gene>
    <name evidence="1" type="ORF">BEI_0358</name>
</gene>
<protein>
    <submittedName>
        <fullName evidence="1">Uncharacterized protein</fullName>
    </submittedName>
</protein>
<reference evidence="1 2" key="1">
    <citation type="journal article" date="2017" name="Sci. Rep.">
        <title>Revealing the Saline Adaptation Strategies of the Halophilic Bacterium Halomonas beimenensis through High-throughput Omics and Transposon Mutagenesis Approaches.</title>
        <authorList>
            <person name="Chen Y.H."/>
            <person name="Lin S.S."/>
            <person name="Shyu Y.T."/>
        </authorList>
    </citation>
    <scope>NUCLEOTIDE SEQUENCE [LARGE SCALE GENOMIC DNA]</scope>
    <source>
        <strain evidence="1 2">NTU-111</strain>
    </source>
</reference>
<evidence type="ECO:0000313" key="1">
    <source>
        <dbReference type="EMBL" id="ATJ81345.1"/>
    </source>
</evidence>
<keyword evidence="2" id="KW-1185">Reference proteome</keyword>
<name>A0A291P3A8_9GAMM</name>
<sequence length="85" mass="9259">MDEGRRRATVDRIRGACYGTGCGVLAEVEHKIVCFLPLIKWITCGWPVAFRGVFLGLGASPRGWAFGAIFAVKAFERRAAMSGIL</sequence>
<dbReference type="Proteomes" id="UP000219993">
    <property type="component" value="Chromosome"/>
</dbReference>
<dbReference type="KEGG" id="hbe:BEI_0358"/>
<evidence type="ECO:0000313" key="2">
    <source>
        <dbReference type="Proteomes" id="UP000219993"/>
    </source>
</evidence>
<proteinExistence type="predicted"/>
<accession>A0A291P3A8</accession>